<gene>
    <name evidence="2" type="ORF">DSM25559_3479</name>
</gene>
<dbReference type="EMBL" id="FMUE01000008">
    <property type="protein sequence ID" value="SCX30087.1"/>
    <property type="molecule type" value="Genomic_DNA"/>
</dbReference>
<evidence type="ECO:0000256" key="1">
    <source>
        <dbReference type="SAM" id="MobiDB-lite"/>
    </source>
</evidence>
<feature type="region of interest" description="Disordered" evidence="1">
    <location>
        <begin position="1"/>
        <end position="21"/>
    </location>
</feature>
<reference evidence="3" key="1">
    <citation type="submission" date="2016-10" db="EMBL/GenBank/DDBJ databases">
        <authorList>
            <person name="Wibberg D."/>
        </authorList>
    </citation>
    <scope>NUCLEOTIDE SEQUENCE [LARGE SCALE GENOMIC DNA]</scope>
</reference>
<dbReference type="Pfam" id="PF07845">
    <property type="entry name" value="DUF1636"/>
    <property type="match status" value="1"/>
</dbReference>
<dbReference type="STRING" id="1907666.DSM25559_3479"/>
<dbReference type="AlphaFoldDB" id="A0A1R3TVI8"/>
<dbReference type="CDD" id="cd02980">
    <property type="entry name" value="TRX_Fd_family"/>
    <property type="match status" value="1"/>
</dbReference>
<dbReference type="InterPro" id="IPR012863">
    <property type="entry name" value="DUF1636"/>
</dbReference>
<dbReference type="Proteomes" id="UP000187891">
    <property type="component" value="Unassembled WGS sequence"/>
</dbReference>
<proteinExistence type="predicted"/>
<evidence type="ECO:0000313" key="3">
    <source>
        <dbReference type="Proteomes" id="UP000187891"/>
    </source>
</evidence>
<sequence length="205" mass="21995">MLFGKAAQGRSSHCEPGDLPFQEKRLPGGVLRSVGLVEQRSVPRRVAFFDIRTPKEFAGAESLILDITSTSPAMTAEPERETSHGVVVFVCRSCRDEADPNMEPRPGATLAQAAVALGLAEGIEVRSVNCLANCKRGLSAAMRSADGWSYMFGSLTADDAADLMVGARLLATAPDGLMPWRGRPDSLKRGLVARIPPLHFTEETS</sequence>
<protein>
    <submittedName>
        <fullName evidence="2">Putative metal-binding protein</fullName>
    </submittedName>
</protein>
<organism evidence="2 3">
    <name type="scientific">Agrobacterium rosae</name>
    <dbReference type="NCBI Taxonomy" id="1972867"/>
    <lineage>
        <taxon>Bacteria</taxon>
        <taxon>Pseudomonadati</taxon>
        <taxon>Pseudomonadota</taxon>
        <taxon>Alphaproteobacteria</taxon>
        <taxon>Hyphomicrobiales</taxon>
        <taxon>Rhizobiaceae</taxon>
        <taxon>Rhizobium/Agrobacterium group</taxon>
        <taxon>Agrobacterium</taxon>
    </lineage>
</organism>
<evidence type="ECO:0000313" key="2">
    <source>
        <dbReference type="EMBL" id="SCX30087.1"/>
    </source>
</evidence>
<accession>A0A1R3TVI8</accession>
<name>A0A1R3TVI8_9HYPH</name>
<feature type="compositionally biased region" description="Basic and acidic residues" evidence="1">
    <location>
        <begin position="12"/>
        <end position="21"/>
    </location>
</feature>